<reference evidence="4 5" key="1">
    <citation type="submission" date="2019-12" db="EMBL/GenBank/DDBJ databases">
        <title>Isolation and characterization of three novel carbon monoxide-oxidizing members of Halobacteria from salione crusts and soils.</title>
        <authorList>
            <person name="Myers M.R."/>
            <person name="King G.M."/>
        </authorList>
    </citation>
    <scope>NUCLEOTIDE SEQUENCE [LARGE SCALE GENOMIC DNA]</scope>
    <source>
        <strain evidence="4 5">PCN9</strain>
    </source>
</reference>
<protein>
    <submittedName>
        <fullName evidence="4">Glycosyltransferase</fullName>
    </submittedName>
</protein>
<feature type="domain" description="Glycosyltransferase 2-like" evidence="3">
    <location>
        <begin position="141"/>
        <end position="303"/>
    </location>
</feature>
<dbReference type="Pfam" id="PF00535">
    <property type="entry name" value="Glycos_transf_2"/>
    <property type="match status" value="1"/>
</dbReference>
<dbReference type="AlphaFoldDB" id="A0A6B0SEP7"/>
<dbReference type="GO" id="GO:0016740">
    <property type="term" value="F:transferase activity"/>
    <property type="evidence" value="ECO:0007669"/>
    <property type="project" value="UniProtKB-KW"/>
</dbReference>
<dbReference type="SUPFAM" id="SSF53448">
    <property type="entry name" value="Nucleotide-diphospho-sugar transferases"/>
    <property type="match status" value="1"/>
</dbReference>
<dbReference type="InterPro" id="IPR050256">
    <property type="entry name" value="Glycosyltransferase_2"/>
</dbReference>
<evidence type="ECO:0000313" key="4">
    <source>
        <dbReference type="EMBL" id="MXR19467.1"/>
    </source>
</evidence>
<keyword evidence="5" id="KW-1185">Reference proteome</keyword>
<accession>A0A6B0SEP7</accession>
<dbReference type="RefSeq" id="WP_159525054.1">
    <property type="nucleotide sequence ID" value="NZ_WUUU01000006.1"/>
</dbReference>
<feature type="region of interest" description="Disordered" evidence="1">
    <location>
        <begin position="1"/>
        <end position="25"/>
    </location>
</feature>
<keyword evidence="2" id="KW-0812">Transmembrane</keyword>
<dbReference type="InterPro" id="IPR001173">
    <property type="entry name" value="Glyco_trans_2-like"/>
</dbReference>
<feature type="transmembrane region" description="Helical" evidence="2">
    <location>
        <begin position="373"/>
        <end position="392"/>
    </location>
</feature>
<keyword evidence="4" id="KW-0808">Transferase</keyword>
<dbReference type="Gene3D" id="3.90.550.10">
    <property type="entry name" value="Spore Coat Polysaccharide Biosynthesis Protein SpsA, Chain A"/>
    <property type="match status" value="1"/>
</dbReference>
<sequence length="436" mass="46786">MKREPRSESSASEVESETGDQPAIGLVADADPRVLENVVEAQERGFDVLLLDPRESGSTVVRVAAKLGADVFSPPAKEVPDADFAQYLRLRANAKTDRGVIVATDSARPIDFEESIAAHRDGVEVTDAVTVAEGDSVGVLVGVPAYNEEGAIQDVVAEAQEYADEVLVVDDASQDATAQVARKSGATVVEHTRNKGYGGALKSVFEEADAWNASHLVILDGDGQHDPSDIPKAVQTQESTAADIVIGSRFAAGSETDLPLYRRFGLFVVNTLTNLSMGVVRRDSWTRDTQSGFRTYNRSAIETLSQDNSIGDGMSASTDILFHAHEHGYDLEEIGTTIDYDVDDPSSHNPVSHGLTLVSNILKTIERERPMTTLGLPGFTSAFVGIGFGYWTFSNFITSGTFPIGLAVTSVFFVLAGIFACFTAIILHSLNTHLDD</sequence>
<gene>
    <name evidence="4" type="ORF">GRX66_02180</name>
</gene>
<dbReference type="PANTHER" id="PTHR48090:SF7">
    <property type="entry name" value="RFBJ PROTEIN"/>
    <property type="match status" value="1"/>
</dbReference>
<keyword evidence="2" id="KW-0472">Membrane</keyword>
<proteinExistence type="predicted"/>
<dbReference type="InterPro" id="IPR029044">
    <property type="entry name" value="Nucleotide-diphossugar_trans"/>
</dbReference>
<keyword evidence="2" id="KW-1133">Transmembrane helix</keyword>
<dbReference type="OrthoDB" id="11098at2157"/>
<dbReference type="PANTHER" id="PTHR48090">
    <property type="entry name" value="UNDECAPRENYL-PHOSPHATE 4-DEOXY-4-FORMAMIDO-L-ARABINOSE TRANSFERASE-RELATED"/>
    <property type="match status" value="1"/>
</dbReference>
<dbReference type="CDD" id="cd04179">
    <property type="entry name" value="DPM_DPG-synthase_like"/>
    <property type="match status" value="1"/>
</dbReference>
<name>A0A6B0SEP7_9EURY</name>
<dbReference type="EMBL" id="WUUU01000006">
    <property type="protein sequence ID" value="MXR19467.1"/>
    <property type="molecule type" value="Genomic_DNA"/>
</dbReference>
<feature type="transmembrane region" description="Helical" evidence="2">
    <location>
        <begin position="404"/>
        <end position="427"/>
    </location>
</feature>
<evidence type="ECO:0000313" key="5">
    <source>
        <dbReference type="Proteomes" id="UP000471521"/>
    </source>
</evidence>
<evidence type="ECO:0000256" key="1">
    <source>
        <dbReference type="SAM" id="MobiDB-lite"/>
    </source>
</evidence>
<dbReference type="Proteomes" id="UP000471521">
    <property type="component" value="Unassembled WGS sequence"/>
</dbReference>
<evidence type="ECO:0000256" key="2">
    <source>
        <dbReference type="SAM" id="Phobius"/>
    </source>
</evidence>
<organism evidence="4 5">
    <name type="scientific">Halobacterium bonnevillei</name>
    <dbReference type="NCBI Taxonomy" id="2692200"/>
    <lineage>
        <taxon>Archaea</taxon>
        <taxon>Methanobacteriati</taxon>
        <taxon>Methanobacteriota</taxon>
        <taxon>Stenosarchaea group</taxon>
        <taxon>Halobacteria</taxon>
        <taxon>Halobacteriales</taxon>
        <taxon>Halobacteriaceae</taxon>
        <taxon>Halobacterium</taxon>
    </lineage>
</organism>
<comment type="caution">
    <text evidence="4">The sequence shown here is derived from an EMBL/GenBank/DDBJ whole genome shotgun (WGS) entry which is preliminary data.</text>
</comment>
<evidence type="ECO:0000259" key="3">
    <source>
        <dbReference type="Pfam" id="PF00535"/>
    </source>
</evidence>